<organism evidence="2 3">
    <name type="scientific">Roseofilum reptotaenium AO1-A</name>
    <dbReference type="NCBI Taxonomy" id="1925591"/>
    <lineage>
        <taxon>Bacteria</taxon>
        <taxon>Bacillati</taxon>
        <taxon>Cyanobacteriota</taxon>
        <taxon>Cyanophyceae</taxon>
        <taxon>Desertifilales</taxon>
        <taxon>Desertifilaceae</taxon>
        <taxon>Roseofilum</taxon>
    </lineage>
</organism>
<protein>
    <submittedName>
        <fullName evidence="2">Antibiotic biosynthesis monooxygenase</fullName>
    </submittedName>
</protein>
<evidence type="ECO:0000256" key="1">
    <source>
        <dbReference type="SAM" id="Phobius"/>
    </source>
</evidence>
<keyword evidence="1" id="KW-1133">Transmembrane helix</keyword>
<dbReference type="EMBL" id="MLAW01000008">
    <property type="protein sequence ID" value="OJJ26387.1"/>
    <property type="molecule type" value="Genomic_DNA"/>
</dbReference>
<dbReference type="InterPro" id="IPR011008">
    <property type="entry name" value="Dimeric_a/b-barrel"/>
</dbReference>
<dbReference type="PANTHER" id="PTHR40057:SF1">
    <property type="entry name" value="SLR1162 PROTEIN"/>
    <property type="match status" value="1"/>
</dbReference>
<keyword evidence="3" id="KW-1185">Reference proteome</keyword>
<dbReference type="AlphaFoldDB" id="A0A1L9QUW1"/>
<keyword evidence="2" id="KW-0503">Monooxygenase</keyword>
<keyword evidence="1" id="KW-0812">Transmembrane</keyword>
<gene>
    <name evidence="2" type="ORF">BI308_06780</name>
</gene>
<dbReference type="Gene3D" id="3.30.70.100">
    <property type="match status" value="1"/>
</dbReference>
<evidence type="ECO:0000313" key="2">
    <source>
        <dbReference type="EMBL" id="OJJ26387.1"/>
    </source>
</evidence>
<feature type="transmembrane region" description="Helical" evidence="1">
    <location>
        <begin position="148"/>
        <end position="170"/>
    </location>
</feature>
<keyword evidence="1" id="KW-0472">Membrane</keyword>
<name>A0A1L9QUW1_9CYAN</name>
<feature type="transmembrane region" description="Helical" evidence="1">
    <location>
        <begin position="124"/>
        <end position="142"/>
    </location>
</feature>
<dbReference type="Proteomes" id="UP000183940">
    <property type="component" value="Unassembled WGS sequence"/>
</dbReference>
<dbReference type="PANTHER" id="PTHR40057">
    <property type="entry name" value="SLR1162 PROTEIN"/>
    <property type="match status" value="1"/>
</dbReference>
<dbReference type="InterPro" id="IPR038762">
    <property type="entry name" value="ABM_predict"/>
</dbReference>
<comment type="caution">
    <text evidence="2">The sequence shown here is derived from an EMBL/GenBank/DDBJ whole genome shotgun (WGS) entry which is preliminary data.</text>
</comment>
<accession>A0A1L9QUW1</accession>
<reference evidence="2" key="1">
    <citation type="submission" date="2016-10" db="EMBL/GenBank/DDBJ databases">
        <title>CRISPR-Cas defence system in Roseofilum reptotaenium: evidence of a bacteriophage-cyanobacterium arms race in the coral black band disease.</title>
        <authorList>
            <person name="Buerger P."/>
            <person name="Wood-Charlson E.M."/>
            <person name="Weynberg K.D."/>
            <person name="Willis B."/>
            <person name="Van Oppen M.J."/>
        </authorList>
    </citation>
    <scope>NUCLEOTIDE SEQUENCE [LARGE SCALE GENOMIC DNA]</scope>
    <source>
        <strain evidence="2">AO1-A</strain>
    </source>
</reference>
<evidence type="ECO:0000313" key="3">
    <source>
        <dbReference type="Proteomes" id="UP000183940"/>
    </source>
</evidence>
<proteinExistence type="predicted"/>
<dbReference type="SUPFAM" id="SSF54909">
    <property type="entry name" value="Dimeric alpha+beta barrel"/>
    <property type="match status" value="1"/>
</dbReference>
<sequence>MNDANNQNQQVTAVISHYIRPGRESGYEEWLQSISEVAREFEGHQGVTILRPQSGSRKEYVIILRFDRYHNLCHWLRSPERKEWIERAQPLTEKQENVQILTGLEALVSLPNTIFSPPPKYKTVLVTWLGVFVCSSILGYLVTPHLSALHFLLRQAIMTGLVVVLLAYVVMPRLTRLFHKWLHSTKI</sequence>
<keyword evidence="2" id="KW-0560">Oxidoreductase</keyword>
<dbReference type="GO" id="GO:0004497">
    <property type="term" value="F:monooxygenase activity"/>
    <property type="evidence" value="ECO:0007669"/>
    <property type="project" value="UniProtKB-KW"/>
</dbReference>